<sequence>MNPKKASSLPPLSPAEQALMDLIWRKQPVSVGDLLRAVNDGRAEAITRSTLQTQLHRLETKGWLLSDDEGRARLYRSVPSEKGGRGKVLAELKQRFFGGSGLSLVRCLVEEGGLSKEEFDELNQLIVKHQQGKKP</sequence>
<keyword evidence="3" id="KW-0238">DNA-binding</keyword>
<evidence type="ECO:0000256" key="3">
    <source>
        <dbReference type="ARBA" id="ARBA00023125"/>
    </source>
</evidence>
<dbReference type="SUPFAM" id="SSF46785">
    <property type="entry name" value="Winged helix' DNA-binding domain"/>
    <property type="match status" value="1"/>
</dbReference>
<dbReference type="PIRSF" id="PIRSF019455">
    <property type="entry name" value="CopR_AtkY"/>
    <property type="match status" value="1"/>
</dbReference>
<reference evidence="5" key="1">
    <citation type="submission" date="2021-01" db="EMBL/GenBank/DDBJ databases">
        <title>Modified the classification status of verrucomicrobia.</title>
        <authorList>
            <person name="Feng X."/>
        </authorList>
    </citation>
    <scope>NUCLEOTIDE SEQUENCE</scope>
    <source>
        <strain evidence="5">JCM 18052</strain>
    </source>
</reference>
<protein>
    <submittedName>
        <fullName evidence="5">BlaI/MecI/CopY family transcriptional regulator</fullName>
    </submittedName>
</protein>
<dbReference type="Proteomes" id="UP000600139">
    <property type="component" value="Unassembled WGS sequence"/>
</dbReference>
<organism evidence="5 6">
    <name type="scientific">Luteolibacter yonseiensis</name>
    <dbReference type="NCBI Taxonomy" id="1144680"/>
    <lineage>
        <taxon>Bacteria</taxon>
        <taxon>Pseudomonadati</taxon>
        <taxon>Verrucomicrobiota</taxon>
        <taxon>Verrucomicrobiia</taxon>
        <taxon>Verrucomicrobiales</taxon>
        <taxon>Verrucomicrobiaceae</taxon>
        <taxon>Luteolibacter</taxon>
    </lineage>
</organism>
<gene>
    <name evidence="5" type="ORF">JIN84_04305</name>
</gene>
<evidence type="ECO:0000256" key="1">
    <source>
        <dbReference type="ARBA" id="ARBA00011046"/>
    </source>
</evidence>
<evidence type="ECO:0000313" key="5">
    <source>
        <dbReference type="EMBL" id="MBK1814823.1"/>
    </source>
</evidence>
<dbReference type="Gene3D" id="1.10.10.10">
    <property type="entry name" value="Winged helix-like DNA-binding domain superfamily/Winged helix DNA-binding domain"/>
    <property type="match status" value="1"/>
</dbReference>
<dbReference type="RefSeq" id="WP_200349773.1">
    <property type="nucleotide sequence ID" value="NZ_BAABHZ010000010.1"/>
</dbReference>
<dbReference type="EMBL" id="JAENIK010000004">
    <property type="protein sequence ID" value="MBK1814823.1"/>
    <property type="molecule type" value="Genomic_DNA"/>
</dbReference>
<dbReference type="InterPro" id="IPR036390">
    <property type="entry name" value="WH_DNA-bd_sf"/>
</dbReference>
<evidence type="ECO:0000313" key="6">
    <source>
        <dbReference type="Proteomes" id="UP000600139"/>
    </source>
</evidence>
<name>A0A934V967_9BACT</name>
<keyword evidence="4" id="KW-0804">Transcription</keyword>
<comment type="similarity">
    <text evidence="1">Belongs to the BlaI transcriptional regulatory family.</text>
</comment>
<comment type="caution">
    <text evidence="5">The sequence shown here is derived from an EMBL/GenBank/DDBJ whole genome shotgun (WGS) entry which is preliminary data.</text>
</comment>
<accession>A0A934V967</accession>
<dbReference type="Pfam" id="PF03965">
    <property type="entry name" value="Penicillinase_R"/>
    <property type="match status" value="1"/>
</dbReference>
<dbReference type="Gene3D" id="1.10.4040.10">
    <property type="entry name" value="Penicillinase repressor domain"/>
    <property type="match status" value="1"/>
</dbReference>
<dbReference type="GO" id="GO:0045892">
    <property type="term" value="P:negative regulation of DNA-templated transcription"/>
    <property type="evidence" value="ECO:0007669"/>
    <property type="project" value="InterPro"/>
</dbReference>
<evidence type="ECO:0000256" key="4">
    <source>
        <dbReference type="ARBA" id="ARBA00023163"/>
    </source>
</evidence>
<evidence type="ECO:0000256" key="2">
    <source>
        <dbReference type="ARBA" id="ARBA00023015"/>
    </source>
</evidence>
<dbReference type="GO" id="GO:0003677">
    <property type="term" value="F:DNA binding"/>
    <property type="evidence" value="ECO:0007669"/>
    <property type="project" value="UniProtKB-KW"/>
</dbReference>
<keyword evidence="6" id="KW-1185">Reference proteome</keyword>
<keyword evidence="2" id="KW-0805">Transcription regulation</keyword>
<proteinExistence type="inferred from homology"/>
<dbReference type="InterPro" id="IPR036388">
    <property type="entry name" value="WH-like_DNA-bd_sf"/>
</dbReference>
<dbReference type="InterPro" id="IPR005650">
    <property type="entry name" value="BlaI_family"/>
</dbReference>
<dbReference type="AlphaFoldDB" id="A0A934V967"/>